<keyword evidence="2" id="KW-0121">Carboxypeptidase</keyword>
<dbReference type="OrthoDB" id="1427655at2"/>
<evidence type="ECO:0000313" key="2">
    <source>
        <dbReference type="EMBL" id="RKS25846.1"/>
    </source>
</evidence>
<dbReference type="EMBL" id="RBLC01000001">
    <property type="protein sequence ID" value="RKS25846.1"/>
    <property type="molecule type" value="Genomic_DNA"/>
</dbReference>
<dbReference type="SUPFAM" id="SSF49464">
    <property type="entry name" value="Carboxypeptidase regulatory domain-like"/>
    <property type="match status" value="1"/>
</dbReference>
<dbReference type="Proteomes" id="UP000277579">
    <property type="component" value="Unassembled WGS sequence"/>
</dbReference>
<feature type="signal peptide" evidence="1">
    <location>
        <begin position="1"/>
        <end position="20"/>
    </location>
</feature>
<reference evidence="2 3" key="1">
    <citation type="submission" date="2018-10" db="EMBL/GenBank/DDBJ databases">
        <title>Genomic Encyclopedia of Archaeal and Bacterial Type Strains, Phase II (KMG-II): from individual species to whole genera.</title>
        <authorList>
            <person name="Goeker M."/>
        </authorList>
    </citation>
    <scope>NUCLEOTIDE SEQUENCE [LARGE SCALE GENOMIC DNA]</scope>
    <source>
        <strain evidence="2 3">DSM 29537</strain>
    </source>
</reference>
<keyword evidence="2" id="KW-0378">Hydrolase</keyword>
<organism evidence="2 3">
    <name type="scientific">Flavobacterium endophyticum</name>
    <dbReference type="NCBI Taxonomy" id="1540163"/>
    <lineage>
        <taxon>Bacteria</taxon>
        <taxon>Pseudomonadati</taxon>
        <taxon>Bacteroidota</taxon>
        <taxon>Flavobacteriia</taxon>
        <taxon>Flavobacteriales</taxon>
        <taxon>Flavobacteriaceae</taxon>
        <taxon>Flavobacterium</taxon>
    </lineage>
</organism>
<gene>
    <name evidence="2" type="ORF">CLV94_0891</name>
</gene>
<feature type="chain" id="PRO_5019754704" evidence="1">
    <location>
        <begin position="21"/>
        <end position="250"/>
    </location>
</feature>
<dbReference type="AlphaFoldDB" id="A0A495MIP7"/>
<accession>A0A495MIP7</accession>
<dbReference type="GO" id="GO:0004180">
    <property type="term" value="F:carboxypeptidase activity"/>
    <property type="evidence" value="ECO:0007669"/>
    <property type="project" value="UniProtKB-KW"/>
</dbReference>
<dbReference type="RefSeq" id="WP_121375216.1">
    <property type="nucleotide sequence ID" value="NZ_RBLC01000001.1"/>
</dbReference>
<sequence>MRKNNYFTLFFLLLTGIAFSQSQEKLLHGKVLADGNYVQGINVVNLVNEKSAITDADGEFYILAKEDDLLVLSAINFEYKRKIIASEDLKAEIITIQMVPKTNQLDEVVITEYSNINAVDLGILSKPAKVYTPAERKLKTATDLNLSIGFGAIFSLDPIINAISGRTKNLKNQLKVERKELLIKRFQELYEDDYLISTLKIPSENVKGFQYYAIENAQFIKELNNKNKQMMNFLLGQLATKYIHILSDEK</sequence>
<keyword evidence="1" id="KW-0732">Signal</keyword>
<proteinExistence type="predicted"/>
<keyword evidence="2" id="KW-0645">Protease</keyword>
<name>A0A495MIP7_9FLAO</name>
<protein>
    <submittedName>
        <fullName evidence="2">Carboxypeptidase-like protein</fullName>
    </submittedName>
</protein>
<evidence type="ECO:0000256" key="1">
    <source>
        <dbReference type="SAM" id="SignalP"/>
    </source>
</evidence>
<dbReference type="Pfam" id="PF13715">
    <property type="entry name" value="CarbopepD_reg_2"/>
    <property type="match status" value="1"/>
</dbReference>
<comment type="caution">
    <text evidence="2">The sequence shown here is derived from an EMBL/GenBank/DDBJ whole genome shotgun (WGS) entry which is preliminary data.</text>
</comment>
<keyword evidence="3" id="KW-1185">Reference proteome</keyword>
<dbReference type="InterPro" id="IPR008969">
    <property type="entry name" value="CarboxyPept-like_regulatory"/>
</dbReference>
<evidence type="ECO:0000313" key="3">
    <source>
        <dbReference type="Proteomes" id="UP000277579"/>
    </source>
</evidence>